<sequence>MVYKGIFSFLLSILLVVLSLPEQISGRPFVPEVIHDISFENISYALYKKSSDLAIQEFQNNGHYAGYRLDINYIQAKSFAIKLNQDDTVFRSMISANMMIKLEDPLMSCQFLWNYVRIKYKLFLTEKNIFDLWKETLVMLNYIVPNELSYSPEYAIMIRSRPIGSYVANKLPNFPTNDDFLLLISLSSLIYRNGIFAIDLTGENFVLNSEKSLLRENMTPLAYSNVKFYIPILLELYPPSILYSQTFTSVGFVYRIIYYCIGAIFTVEDAWHIWANVLLWGGGGYLPRYLRSYDNQILFQHEKDPFPLDRNILIVLERFGAIQKPQWNIRFPPFNASELHPVSKFLNLQGFPIPSKSSKDLSAIISIYQIFHLFLNRFISINMACNIWFVVKRWVGMTETLDLYNFDKIINKNNIYSSTIFNYKYKSKYNINGSDLESRNFIHFPKWIDEFTYVDINSQKVKKLLDDLEKKFPYYITCPNGILVERQEYKSVKSIEMPLTSFYNRKSDRLALSLAKVLHEWIPSISFNDICNIAKTLAVRLPPLGTLNSDFIVRSKAKLWNTPKLKPSEKPYYIQYCVYSLEQLIRQNLQSTNLNLTQNFSGDYFEKKCLEAYKTQISCSVSFPFAVTPDVQDIYDIYAGNLASAMASLFHGEVLSLKEVAGTIWDGMLEAFPSRQIPTLIRLHNPWFEPKELCAISEYFLSIGIKYRSTHLIKNKLEKFFYKKREIWSFFHPELPIPPQRIEENMKSKLSIYIPPIDSYNTDVCPKNSEKKKKLDKSENWNLTERQISGMIFRAVNNKVNFMNICVKQMNILFNDNRINCYPKMKSGNYYQIYFNTIRNVRNSFIKKLFKSYSVNKKKYNLAELLSFNGETIHSKASLYMQQFSKYDLLIRFEENIQRLFKWYIYSSCNIAFEVMNRRDINGNLFIYTGVESPKKKVNFEISPVIFPFNNEKVSQKNKALFVDDINQSQMNSINEAVNYGLKYILGDQSATFNFQKAVLLDNNLQFMVEMGWNLELNALDPDFIVKNANFLYYYMISSNIFLSTFQIYKIVSIACDIIACAYQKQYEEIDNSKTGFYIDSLQIKTLTHVKDSLDQDAYQQYIQYWDKLLNNNSQILVLLELVLKERVYKYNVQDIWDNWKAKYIKLKMAKKIVETIKASTFTNLSLIENSMYCLEKLASDFETKPNIAVIGCKSQDLLGYCSNDSLLDGVIELAFAKAIYSFVSESRISDDKALGSGDINSSDIYKSLYKDIEDNNNTLCQIVKKLVILYKLPNFIYNCLITLMNETSFLQYILNLFLKIPTVDYNMAFHICSNMPLSSKCTSYSDTDSKQEYGEIADIIKGEFMKFQSEYVIHFPPESFCSLASLLASAPTFGSCVDYVTDSISKYKTFYWPENIGYSICLKLKRWPLRCSQEKFPFHSLIVLRFQNLMKIEESKIVEAGLESLNNNGNTLLSNLLEMGQSVQTLAFRVLCTMFEKERYNQNLYYKSKTFQEDDTKLLLNPHHFCHEIYYPKLTLKDIYSHLRQDLASKITKACMEVLDTILNEINKEKLSIEYTRRNEIPLYWTNKTNNLLPYYMKPLGIVHQLIELFILPPKVTVIVVSLWKEFEQFQNIQDPKDIREKLYFLIPFGAKISIINVNSSLKSFINTCEHILIYLLQTSNDRRRETCFKIYSLTVYNDTLVNFIYTMYATNLQAMKIYTSSFTSENPLLTMVEYRSKILRSDTSLRIQTLYQHMLVNYIDYSINKSINKDILLKKENIKLITKSKVFTQDYINSNKYIANGLKMFLLLIHLRLSSAFSRKNTYTFQNSIPKYLPNIHNFLPSHLAFQIIDSDRCVNMLHENFIFPSFSEIPDDLEEMENTEKNDSGEKHLSTKSKSFILLENNEEKDLKSEEYTENNQINHICKLLRKGISQSELKGYYSKILMRMLFQTYLLQISPNYPSKSVETVEIQKSKYTLLEAILFFSKRSPKELTKSFNFHWSDSFLKGDEENNIFTHYQTVPEILTWSRMRKFCQIISRQLTHEDFWEENPFLECKYVDSSGNPLASSKPNFSEINKVNVLCYIKPKENIEGDIDAQITHPITKKIFGFLKYGDKSYGSTENELNLEIPDVLMRVLGRIYGFCILNETPMNLKLPTIFFKKIVGESLNRQQDAVILNNNIAKYIAVLKKAKMSITDMKEKKIVRYGVDKALEYYKIKTPLLFEIPKHRKYSQTEVEPFEIHNTALLEVYIYILQRYYMEEYAEDEIENFLTGIYDIIPKRFFYMFNSEELQEYIQGSRMMEFEPFKEIERIPEYFYAESEEFKLYHKKLIIDYFFNVIKFHISSSQLDIFWSCFTGTTGYGIPGALQGKIRIMEIPQKNEYGDLQEIKIDPNTLTIYLPAYLNLEEMKIYVNKVIEKCDKSNKGTK</sequence>
<dbReference type="OrthoDB" id="337201at2759"/>
<evidence type="ECO:0000256" key="3">
    <source>
        <dbReference type="SAM" id="SignalP"/>
    </source>
</evidence>
<dbReference type="Proteomes" id="UP000001460">
    <property type="component" value="Unassembled WGS sequence"/>
</dbReference>
<evidence type="ECO:0000256" key="1">
    <source>
        <dbReference type="ARBA" id="ARBA00022786"/>
    </source>
</evidence>
<protein>
    <submittedName>
        <fullName evidence="5">HECT domain-containing family protein</fullName>
    </submittedName>
</protein>
<dbReference type="OMA" id="NDICNIA"/>
<feature type="signal peptide" evidence="3">
    <location>
        <begin position="1"/>
        <end position="26"/>
    </location>
</feature>
<dbReference type="GeneID" id="6995886"/>
<organism evidence="5 6">
    <name type="scientific">Cryptosporidium muris (strain RN66)</name>
    <dbReference type="NCBI Taxonomy" id="441375"/>
    <lineage>
        <taxon>Eukaryota</taxon>
        <taxon>Sar</taxon>
        <taxon>Alveolata</taxon>
        <taxon>Apicomplexa</taxon>
        <taxon>Conoidasida</taxon>
        <taxon>Coccidia</taxon>
        <taxon>Eucoccidiorida</taxon>
        <taxon>Eimeriorina</taxon>
        <taxon>Cryptosporidiidae</taxon>
        <taxon>Cryptosporidium</taxon>
    </lineage>
</organism>
<evidence type="ECO:0000259" key="4">
    <source>
        <dbReference type="PROSITE" id="PS50237"/>
    </source>
</evidence>
<keyword evidence="3" id="KW-0732">Signal</keyword>
<dbReference type="SUPFAM" id="SSF56204">
    <property type="entry name" value="Hect, E3 ligase catalytic domain"/>
    <property type="match status" value="1"/>
</dbReference>
<comment type="caution">
    <text evidence="2">Lacks conserved residue(s) required for the propagation of feature annotation.</text>
</comment>
<dbReference type="RefSeq" id="XP_002140738.1">
    <property type="nucleotide sequence ID" value="XM_002140702.1"/>
</dbReference>
<evidence type="ECO:0000313" key="5">
    <source>
        <dbReference type="EMBL" id="EEA06389.1"/>
    </source>
</evidence>
<reference evidence="5" key="1">
    <citation type="submission" date="2008-06" db="EMBL/GenBank/DDBJ databases">
        <authorList>
            <person name="Lorenzi H."/>
            <person name="Inman J."/>
            <person name="Miller J."/>
            <person name="Schobel S."/>
            <person name="Amedeo P."/>
            <person name="Caler E.V."/>
            <person name="da Silva J."/>
        </authorList>
    </citation>
    <scope>NUCLEOTIDE SEQUENCE [LARGE SCALE GENOMIC DNA]</scope>
    <source>
        <strain evidence="5">RN66</strain>
    </source>
</reference>
<feature type="domain" description="HECT" evidence="4">
    <location>
        <begin position="2113"/>
        <end position="2406"/>
    </location>
</feature>
<dbReference type="Pfam" id="PF00632">
    <property type="entry name" value="HECT"/>
    <property type="match status" value="1"/>
</dbReference>
<evidence type="ECO:0000256" key="2">
    <source>
        <dbReference type="PROSITE-ProRule" id="PRU00104"/>
    </source>
</evidence>
<dbReference type="PROSITE" id="PS50237">
    <property type="entry name" value="HECT"/>
    <property type="match status" value="1"/>
</dbReference>
<proteinExistence type="predicted"/>
<feature type="chain" id="PRO_5002842356" evidence="3">
    <location>
        <begin position="27"/>
        <end position="2406"/>
    </location>
</feature>
<keyword evidence="6" id="KW-1185">Reference proteome</keyword>
<dbReference type="InterPro" id="IPR000569">
    <property type="entry name" value="HECT_dom"/>
</dbReference>
<name>B6ADU8_CRYMR</name>
<dbReference type="InterPro" id="IPR035983">
    <property type="entry name" value="Hect_E3_ubiquitin_ligase"/>
</dbReference>
<gene>
    <name evidence="5" type="ORF">CMU_008800</name>
</gene>
<evidence type="ECO:0000313" key="6">
    <source>
        <dbReference type="Proteomes" id="UP000001460"/>
    </source>
</evidence>
<keyword evidence="1 2" id="KW-0833">Ubl conjugation pathway</keyword>
<dbReference type="VEuPathDB" id="CryptoDB:CMU_008800"/>
<accession>B6ADU8</accession>
<dbReference type="EMBL" id="DS989729">
    <property type="protein sequence ID" value="EEA06389.1"/>
    <property type="molecule type" value="Genomic_DNA"/>
</dbReference>
<dbReference type="GO" id="GO:0004842">
    <property type="term" value="F:ubiquitin-protein transferase activity"/>
    <property type="evidence" value="ECO:0007669"/>
    <property type="project" value="InterPro"/>
</dbReference>